<accession>A0ABP0G6Y4</accession>
<feature type="region of interest" description="Disordered" evidence="9">
    <location>
        <begin position="876"/>
        <end position="897"/>
    </location>
</feature>
<feature type="transmembrane region" description="Helical" evidence="10">
    <location>
        <begin position="701"/>
        <end position="723"/>
    </location>
</feature>
<reference evidence="13 14" key="1">
    <citation type="submission" date="2024-02" db="EMBL/GenBank/DDBJ databases">
        <authorList>
            <person name="Daric V."/>
            <person name="Darras S."/>
        </authorList>
    </citation>
    <scope>NUCLEOTIDE SEQUENCE [LARGE SCALE GENOMIC DNA]</scope>
</reference>
<keyword evidence="3 10" id="KW-0812">Transmembrane</keyword>
<comment type="subcellular location">
    <subcellularLocation>
        <location evidence="1">Membrane</location>
    </subcellularLocation>
</comment>
<evidence type="ECO:0000256" key="8">
    <source>
        <dbReference type="PROSITE-ProRule" id="PRU00124"/>
    </source>
</evidence>
<dbReference type="Pfam" id="PF00001">
    <property type="entry name" value="7tm_1"/>
    <property type="match status" value="2"/>
</dbReference>
<dbReference type="Proteomes" id="UP001642483">
    <property type="component" value="Unassembled WGS sequence"/>
</dbReference>
<dbReference type="Gene3D" id="4.10.400.10">
    <property type="entry name" value="Low-density Lipoprotein Receptor"/>
    <property type="match status" value="1"/>
</dbReference>
<organism evidence="13 14">
    <name type="scientific">Clavelina lepadiformis</name>
    <name type="common">Light-bulb sea squirt</name>
    <name type="synonym">Ascidia lepadiformis</name>
    <dbReference type="NCBI Taxonomy" id="159417"/>
    <lineage>
        <taxon>Eukaryota</taxon>
        <taxon>Metazoa</taxon>
        <taxon>Chordata</taxon>
        <taxon>Tunicata</taxon>
        <taxon>Ascidiacea</taxon>
        <taxon>Aplousobranchia</taxon>
        <taxon>Clavelinidae</taxon>
        <taxon>Clavelina</taxon>
    </lineage>
</organism>
<dbReference type="PROSITE" id="PS50068">
    <property type="entry name" value="LDLRA_2"/>
    <property type="match status" value="2"/>
</dbReference>
<dbReference type="CDD" id="cd00112">
    <property type="entry name" value="LDLa"/>
    <property type="match status" value="2"/>
</dbReference>
<evidence type="ECO:0000256" key="10">
    <source>
        <dbReference type="SAM" id="Phobius"/>
    </source>
</evidence>
<feature type="transmembrane region" description="Helical" evidence="10">
    <location>
        <begin position="544"/>
        <end position="563"/>
    </location>
</feature>
<dbReference type="SUPFAM" id="SSF81321">
    <property type="entry name" value="Family A G protein-coupled receptor-like"/>
    <property type="match status" value="1"/>
</dbReference>
<evidence type="ECO:0000256" key="1">
    <source>
        <dbReference type="ARBA" id="ARBA00004370"/>
    </source>
</evidence>
<comment type="caution">
    <text evidence="8">Lacks conserved residue(s) required for the propagation of feature annotation.</text>
</comment>
<dbReference type="SMART" id="SM00192">
    <property type="entry name" value="LDLa"/>
    <property type="match status" value="5"/>
</dbReference>
<dbReference type="InterPro" id="IPR017452">
    <property type="entry name" value="GPCR_Rhodpsn_7TM"/>
</dbReference>
<dbReference type="PANTHER" id="PTHR24372">
    <property type="entry name" value="GLYCOPROTEIN HORMONE RECEPTOR"/>
    <property type="match status" value="1"/>
</dbReference>
<comment type="caution">
    <text evidence="13">The sequence shown here is derived from an EMBL/GenBank/DDBJ whole genome shotgun (WGS) entry which is preliminary data.</text>
</comment>
<dbReference type="Gene3D" id="1.20.1070.10">
    <property type="entry name" value="Rhodopsin 7-helix transmembrane proteins"/>
    <property type="match status" value="1"/>
</dbReference>
<dbReference type="EMBL" id="CAWYQH010000102">
    <property type="protein sequence ID" value="CAK8686611.1"/>
    <property type="molecule type" value="Genomic_DNA"/>
</dbReference>
<feature type="disulfide bond" evidence="8">
    <location>
        <begin position="264"/>
        <end position="279"/>
    </location>
</feature>
<evidence type="ECO:0000256" key="4">
    <source>
        <dbReference type="ARBA" id="ARBA00022737"/>
    </source>
</evidence>
<feature type="compositionally biased region" description="Polar residues" evidence="9">
    <location>
        <begin position="877"/>
        <end position="890"/>
    </location>
</feature>
<keyword evidence="2" id="KW-0433">Leucine-rich repeat</keyword>
<gene>
    <name evidence="13" type="ORF">CVLEPA_LOCUS18544</name>
</gene>
<dbReference type="PRINTS" id="PR00261">
    <property type="entry name" value="LDLRECEPTOR"/>
</dbReference>
<evidence type="ECO:0000256" key="2">
    <source>
        <dbReference type="ARBA" id="ARBA00022614"/>
    </source>
</evidence>
<keyword evidence="5 10" id="KW-1133">Transmembrane helix</keyword>
<evidence type="ECO:0000256" key="9">
    <source>
        <dbReference type="SAM" id="MobiDB-lite"/>
    </source>
</evidence>
<evidence type="ECO:0000256" key="6">
    <source>
        <dbReference type="ARBA" id="ARBA00023136"/>
    </source>
</evidence>
<keyword evidence="14" id="KW-1185">Reference proteome</keyword>
<keyword evidence="6 10" id="KW-0472">Membrane</keyword>
<dbReference type="PROSITE" id="PS50262">
    <property type="entry name" value="G_PROTEIN_RECEP_F1_2"/>
    <property type="match status" value="1"/>
</dbReference>
<dbReference type="InterPro" id="IPR036055">
    <property type="entry name" value="LDL_receptor-like_sf"/>
</dbReference>
<feature type="transmembrane region" description="Helical" evidence="10">
    <location>
        <begin position="501"/>
        <end position="524"/>
    </location>
</feature>
<evidence type="ECO:0000313" key="14">
    <source>
        <dbReference type="Proteomes" id="UP001642483"/>
    </source>
</evidence>
<protein>
    <recommendedName>
        <fullName evidence="12">G-protein coupled receptors family 1 profile domain-containing protein</fullName>
    </recommendedName>
</protein>
<dbReference type="InterPro" id="IPR002172">
    <property type="entry name" value="LDrepeatLR_classA_rpt"/>
</dbReference>
<evidence type="ECO:0000256" key="11">
    <source>
        <dbReference type="SAM" id="SignalP"/>
    </source>
</evidence>
<feature type="disulfide bond" evidence="8">
    <location>
        <begin position="342"/>
        <end position="357"/>
    </location>
</feature>
<keyword evidence="11" id="KW-0732">Signal</keyword>
<dbReference type="InterPro" id="IPR000276">
    <property type="entry name" value="GPCR_Rhodpsn"/>
</dbReference>
<dbReference type="SUPFAM" id="SSF57424">
    <property type="entry name" value="LDL receptor-like module"/>
    <property type="match status" value="2"/>
</dbReference>
<evidence type="ECO:0000256" key="5">
    <source>
        <dbReference type="ARBA" id="ARBA00022989"/>
    </source>
</evidence>
<evidence type="ECO:0000313" key="13">
    <source>
        <dbReference type="EMBL" id="CAK8686611.1"/>
    </source>
</evidence>
<feature type="chain" id="PRO_5046768241" description="G-protein coupled receptors family 1 profile domain-containing protein" evidence="11">
    <location>
        <begin position="21"/>
        <end position="897"/>
    </location>
</feature>
<keyword evidence="4" id="KW-0677">Repeat</keyword>
<dbReference type="PANTHER" id="PTHR24372:SF77">
    <property type="entry name" value="G-PROTEIN COUPLED RECEPTORS FAMILY 1 PROFILE DOMAIN-CONTAINING PROTEIN"/>
    <property type="match status" value="1"/>
</dbReference>
<feature type="signal peptide" evidence="11">
    <location>
        <begin position="1"/>
        <end position="20"/>
    </location>
</feature>
<feature type="domain" description="G-protein coupled receptors family 1 profile" evidence="12">
    <location>
        <begin position="466"/>
        <end position="809"/>
    </location>
</feature>
<keyword evidence="7 8" id="KW-1015">Disulfide bond</keyword>
<evidence type="ECO:0000259" key="12">
    <source>
        <dbReference type="PROSITE" id="PS50262"/>
    </source>
</evidence>
<evidence type="ECO:0000256" key="7">
    <source>
        <dbReference type="ARBA" id="ARBA00023157"/>
    </source>
</evidence>
<dbReference type="Pfam" id="PF00057">
    <property type="entry name" value="Ldl_recept_a"/>
    <property type="match status" value="1"/>
</dbReference>
<feature type="transmembrane region" description="Helical" evidence="10">
    <location>
        <begin position="789"/>
        <end position="812"/>
    </location>
</feature>
<name>A0ABP0G6Y4_CLALP</name>
<feature type="transmembrane region" description="Helical" evidence="10">
    <location>
        <begin position="450"/>
        <end position="475"/>
    </location>
</feature>
<evidence type="ECO:0000256" key="3">
    <source>
        <dbReference type="ARBA" id="ARBA00022692"/>
    </source>
</evidence>
<proteinExistence type="predicted"/>
<feature type="transmembrane region" description="Helical" evidence="10">
    <location>
        <begin position="584"/>
        <end position="605"/>
    </location>
</feature>
<feature type="transmembrane region" description="Helical" evidence="10">
    <location>
        <begin position="758"/>
        <end position="783"/>
    </location>
</feature>
<sequence>MKFCGLIFLILTAFLAKGFAFVCDNGVEIKKENRCNDNAHCSDCSDENNCTGGEVWKPCGTQYPPYCYKESEECDGHSHCLNCRDEENCSENAFLFHCADGNGCVRFQNLSRHRSCPRGECNSFCDGIKGCDDGSDEVYDGFGFRCENLGKNPCVVPQQYIAKWREQSEQQGAFYGICPNGQDHCFDQVTGTLNVQKCWPCLNGDLLAREQFCDNKIFDCPDLSDECLCENSKLCENITKAHECSKSEIPCSGQGPCINVSQVCDGTTQCPNGFDEAHCAECKDCIGRIEKCDYRPQEHRAADECDGSCEDPSDYCDDINPWDGFVRRPNESACMPHFRKLCDKVQDCLDGFDERHCPNVLLCGSGSASDTTATRYFKGSDECDHIFHCEDRRDELNCSFNTHFYCDQNQTILRMNQVGDGNIDCVEDFTDECEDSGKRISSRTHMIGSIALYVALWIMMILSITGNSIVIWKTAKDLASMLRRRLNCSPHRVSVCNKTMILNLAISDFLMGIYLLWIAIRSLVFGDKFCQNRVKWVTGPECSLLGTLSMLSAQTSVLIMVLMTTYRLYGVMNPFRAEKVRCKAVNAAIVVIWLTSLLLAVVPLFPWRPNLFVVKLYINEPYTRQYGVNAADVKTMLADAQRLPNADIDIASTADLQSTFCGLFPASCENPQNLKVAGYYAFDSVCIPRFYSNPSDPASSFTIFIMAFNFIAFLYMLTAYCVIYRLTSKDEGGIRTSNHRDSEVDLRHKENRALWGKIVRLVMTDLVCWVPICVTSFLSFAGVTIPDEFYPITAIILFPINSALNPWIYSAVLKNILSKIRFLKRVIPVKTHQPNKIGQSRSHSDLTFPSENNQGKFPYFACLGANKRSMDMGMCSLPNSPSSQNNTQDGLTLATEL</sequence>